<evidence type="ECO:0000313" key="1">
    <source>
        <dbReference type="EMBL" id="GBL64996.1"/>
    </source>
</evidence>
<organism evidence="1 2">
    <name type="scientific">Araneus ventricosus</name>
    <name type="common">Orbweaver spider</name>
    <name type="synonym">Epeira ventricosa</name>
    <dbReference type="NCBI Taxonomy" id="182803"/>
    <lineage>
        <taxon>Eukaryota</taxon>
        <taxon>Metazoa</taxon>
        <taxon>Ecdysozoa</taxon>
        <taxon>Arthropoda</taxon>
        <taxon>Chelicerata</taxon>
        <taxon>Arachnida</taxon>
        <taxon>Araneae</taxon>
        <taxon>Araneomorphae</taxon>
        <taxon>Entelegynae</taxon>
        <taxon>Araneoidea</taxon>
        <taxon>Araneidae</taxon>
        <taxon>Araneus</taxon>
    </lineage>
</organism>
<accession>A0A4Y1ZRX3</accession>
<protein>
    <submittedName>
        <fullName evidence="1">Uncharacterized protein</fullName>
    </submittedName>
</protein>
<name>A0A4Y1ZRX3_ARAVE</name>
<dbReference type="EMBL" id="BGPR01152807">
    <property type="protein sequence ID" value="GBL64996.1"/>
    <property type="molecule type" value="Genomic_DNA"/>
</dbReference>
<proteinExistence type="predicted"/>
<comment type="caution">
    <text evidence="1">The sequence shown here is derived from an EMBL/GenBank/DDBJ whole genome shotgun (WGS) entry which is preliminary data.</text>
</comment>
<keyword evidence="2" id="KW-1185">Reference proteome</keyword>
<reference evidence="1 2" key="1">
    <citation type="journal article" date="2019" name="Sci. Rep.">
        <title>Orb-weaving spider Araneus ventricosus genome elucidates the spidroin gene catalogue.</title>
        <authorList>
            <person name="Kono N."/>
            <person name="Nakamura H."/>
            <person name="Ohtoshi R."/>
            <person name="Moran D.A.P."/>
            <person name="Shinohara A."/>
            <person name="Yoshida Y."/>
            <person name="Fujiwara M."/>
            <person name="Mori M."/>
            <person name="Tomita M."/>
            <person name="Arakawa K."/>
        </authorList>
    </citation>
    <scope>NUCLEOTIDE SEQUENCE [LARGE SCALE GENOMIC DNA]</scope>
</reference>
<evidence type="ECO:0000313" key="2">
    <source>
        <dbReference type="Proteomes" id="UP000499080"/>
    </source>
</evidence>
<dbReference type="Proteomes" id="UP000499080">
    <property type="component" value="Unassembled WGS sequence"/>
</dbReference>
<sequence length="88" mass="9953">MFWLTCICVRRIVHAPKSPHHKVLPSDFLFFVPFFEIITVDFSVLKTGQFGAVLGWGTERMVTSAMADQKCAKLTTDTDVVNYAQLDN</sequence>
<gene>
    <name evidence="1" type="ORF">AVEN_181326_1</name>
</gene>
<dbReference type="AlphaFoldDB" id="A0A4Y1ZRX3"/>